<keyword evidence="8" id="KW-1185">Reference proteome</keyword>
<name>A0ABU9B7Z7_9BURK</name>
<keyword evidence="1" id="KW-0540">Nuclease</keyword>
<evidence type="ECO:0000256" key="5">
    <source>
        <dbReference type="SAM" id="SignalP"/>
    </source>
</evidence>
<dbReference type="PROSITE" id="PS01123">
    <property type="entry name" value="TNASE_1"/>
    <property type="match status" value="1"/>
</dbReference>
<reference evidence="7 8" key="1">
    <citation type="submission" date="2024-04" db="EMBL/GenBank/DDBJ databases">
        <title>Novel species of the genus Ideonella isolated from streams.</title>
        <authorList>
            <person name="Lu H."/>
        </authorList>
    </citation>
    <scope>NUCLEOTIDE SEQUENCE [LARGE SCALE GENOMIC DNA]</scope>
    <source>
        <strain evidence="7 8">BYS139W</strain>
    </source>
</reference>
<comment type="caution">
    <text evidence="7">The sequence shown here is derived from an EMBL/GenBank/DDBJ whole genome shotgun (WGS) entry which is preliminary data.</text>
</comment>
<feature type="region of interest" description="Disordered" evidence="4">
    <location>
        <begin position="231"/>
        <end position="250"/>
    </location>
</feature>
<proteinExistence type="predicted"/>
<keyword evidence="2" id="KW-0255">Endonuclease</keyword>
<evidence type="ECO:0000256" key="3">
    <source>
        <dbReference type="ARBA" id="ARBA00022801"/>
    </source>
</evidence>
<dbReference type="Proteomes" id="UP001368500">
    <property type="component" value="Unassembled WGS sequence"/>
</dbReference>
<dbReference type="PROSITE" id="PS50830">
    <property type="entry name" value="TNASE_3"/>
    <property type="match status" value="1"/>
</dbReference>
<dbReference type="InterPro" id="IPR035437">
    <property type="entry name" value="SNase_OB-fold_sf"/>
</dbReference>
<dbReference type="RefSeq" id="WP_341372994.1">
    <property type="nucleotide sequence ID" value="NZ_JBBUTF010000003.1"/>
</dbReference>
<feature type="signal peptide" evidence="5">
    <location>
        <begin position="1"/>
        <end position="23"/>
    </location>
</feature>
<evidence type="ECO:0000313" key="7">
    <source>
        <dbReference type="EMBL" id="MEK8025142.1"/>
    </source>
</evidence>
<dbReference type="EMBL" id="JBBUTF010000003">
    <property type="protein sequence ID" value="MEK8025142.1"/>
    <property type="molecule type" value="Genomic_DNA"/>
</dbReference>
<evidence type="ECO:0000313" key="8">
    <source>
        <dbReference type="Proteomes" id="UP001368500"/>
    </source>
</evidence>
<dbReference type="InterPro" id="IPR016071">
    <property type="entry name" value="Staphylococal_nuclease_OB-fold"/>
</dbReference>
<dbReference type="SMART" id="SM00318">
    <property type="entry name" value="SNc"/>
    <property type="match status" value="1"/>
</dbReference>
<feature type="domain" description="TNase-like" evidence="6">
    <location>
        <begin position="64"/>
        <end position="192"/>
    </location>
</feature>
<dbReference type="Pfam" id="PF00565">
    <property type="entry name" value="SNase"/>
    <property type="match status" value="1"/>
</dbReference>
<feature type="chain" id="PRO_5045806137" evidence="5">
    <location>
        <begin position="24"/>
        <end position="277"/>
    </location>
</feature>
<dbReference type="Gene3D" id="2.40.50.90">
    <property type="match status" value="1"/>
</dbReference>
<keyword evidence="5" id="KW-0732">Signal</keyword>
<keyword evidence="3" id="KW-0378">Hydrolase</keyword>
<dbReference type="InterPro" id="IPR002071">
    <property type="entry name" value="Thermonucl_AS"/>
</dbReference>
<evidence type="ECO:0000259" key="6">
    <source>
        <dbReference type="PROSITE" id="PS50830"/>
    </source>
</evidence>
<evidence type="ECO:0000256" key="4">
    <source>
        <dbReference type="SAM" id="MobiDB-lite"/>
    </source>
</evidence>
<gene>
    <name evidence="7" type="ORF">AACH11_04090</name>
</gene>
<evidence type="ECO:0000256" key="1">
    <source>
        <dbReference type="ARBA" id="ARBA00022722"/>
    </source>
</evidence>
<accession>A0ABU9B7Z7</accession>
<protein>
    <submittedName>
        <fullName evidence="7">Thermonuclease family protein</fullName>
    </submittedName>
</protein>
<dbReference type="PANTHER" id="PTHR12302:SF3">
    <property type="entry name" value="SERINE_THREONINE-PROTEIN KINASE 31"/>
    <property type="match status" value="1"/>
</dbReference>
<sequence>MIATFTGALCLAACGGGSDPAEAAATTTTATTATTATTTTTGSPASPTAGFSVPVHCGIDVGPRTLNGTVSSVHDGDTLTLQVSGRGAVSVRLDSIDAPELAQPWGTQARDALAARVLGRTVSVTYAKTDVYGRTVGAVFDADCHYVNRDLVAAGLAWYYRAYQCEISRAARELFLSAQAAASTDTRGLWAQDAPEAPWLYRNGKEPNVPTCSSDLALWAVDAARAAGVAAGSSSSGTTNGGGSTAGSVTSAPVCHVGPRGGTYTLTASGQKNYGGC</sequence>
<dbReference type="SUPFAM" id="SSF50199">
    <property type="entry name" value="Staphylococcal nuclease"/>
    <property type="match status" value="1"/>
</dbReference>
<dbReference type="PANTHER" id="PTHR12302">
    <property type="entry name" value="EBNA2 BINDING PROTEIN P100"/>
    <property type="match status" value="1"/>
</dbReference>
<organism evidence="7 8">
    <name type="scientific">Pseudaquabacterium rugosum</name>
    <dbReference type="NCBI Taxonomy" id="2984194"/>
    <lineage>
        <taxon>Bacteria</taxon>
        <taxon>Pseudomonadati</taxon>
        <taxon>Pseudomonadota</taxon>
        <taxon>Betaproteobacteria</taxon>
        <taxon>Burkholderiales</taxon>
        <taxon>Sphaerotilaceae</taxon>
        <taxon>Pseudaquabacterium</taxon>
    </lineage>
</organism>
<evidence type="ECO:0000256" key="2">
    <source>
        <dbReference type="ARBA" id="ARBA00022759"/>
    </source>
</evidence>